<evidence type="ECO:0000313" key="3">
    <source>
        <dbReference type="Proteomes" id="UP000736335"/>
    </source>
</evidence>
<dbReference type="OrthoDB" id="2752681at2759"/>
<reference evidence="2" key="1">
    <citation type="journal article" date="2020" name="Nat. Commun.">
        <title>Large-scale genome sequencing of mycorrhizal fungi provides insights into the early evolution of symbiotic traits.</title>
        <authorList>
            <person name="Miyauchi S."/>
            <person name="Kiss E."/>
            <person name="Kuo A."/>
            <person name="Drula E."/>
            <person name="Kohler A."/>
            <person name="Sanchez-Garcia M."/>
            <person name="Morin E."/>
            <person name="Andreopoulos B."/>
            <person name="Barry K.W."/>
            <person name="Bonito G."/>
            <person name="Buee M."/>
            <person name="Carver A."/>
            <person name="Chen C."/>
            <person name="Cichocki N."/>
            <person name="Clum A."/>
            <person name="Culley D."/>
            <person name="Crous P.W."/>
            <person name="Fauchery L."/>
            <person name="Girlanda M."/>
            <person name="Hayes R.D."/>
            <person name="Keri Z."/>
            <person name="LaButti K."/>
            <person name="Lipzen A."/>
            <person name="Lombard V."/>
            <person name="Magnuson J."/>
            <person name="Maillard F."/>
            <person name="Murat C."/>
            <person name="Nolan M."/>
            <person name="Ohm R.A."/>
            <person name="Pangilinan J."/>
            <person name="Pereira M.F."/>
            <person name="Perotto S."/>
            <person name="Peter M."/>
            <person name="Pfister S."/>
            <person name="Riley R."/>
            <person name="Sitrit Y."/>
            <person name="Stielow J.B."/>
            <person name="Szollosi G."/>
            <person name="Zifcakova L."/>
            <person name="Stursova M."/>
            <person name="Spatafora J.W."/>
            <person name="Tedersoo L."/>
            <person name="Vaario L.M."/>
            <person name="Yamada A."/>
            <person name="Yan M."/>
            <person name="Wang P."/>
            <person name="Xu J."/>
            <person name="Bruns T."/>
            <person name="Baldrian P."/>
            <person name="Vilgalys R."/>
            <person name="Dunand C."/>
            <person name="Henrissat B."/>
            <person name="Grigoriev I.V."/>
            <person name="Hibbett D."/>
            <person name="Nagy L.G."/>
            <person name="Martin F.M."/>
        </authorList>
    </citation>
    <scope>NUCLEOTIDE SEQUENCE</scope>
    <source>
        <strain evidence="2">UH-Tt-Lm1</strain>
    </source>
</reference>
<organism evidence="2 3">
    <name type="scientific">Thelephora terrestris</name>
    <dbReference type="NCBI Taxonomy" id="56493"/>
    <lineage>
        <taxon>Eukaryota</taxon>
        <taxon>Fungi</taxon>
        <taxon>Dikarya</taxon>
        <taxon>Basidiomycota</taxon>
        <taxon>Agaricomycotina</taxon>
        <taxon>Agaricomycetes</taxon>
        <taxon>Thelephorales</taxon>
        <taxon>Thelephoraceae</taxon>
        <taxon>Thelephora</taxon>
    </lineage>
</organism>
<evidence type="ECO:0000256" key="1">
    <source>
        <dbReference type="SAM" id="MobiDB-lite"/>
    </source>
</evidence>
<dbReference type="InterPro" id="IPR027417">
    <property type="entry name" value="P-loop_NTPase"/>
</dbReference>
<proteinExistence type="predicted"/>
<keyword evidence="3" id="KW-1185">Reference proteome</keyword>
<dbReference type="SUPFAM" id="SSF52540">
    <property type="entry name" value="P-loop containing nucleoside triphosphate hydrolases"/>
    <property type="match status" value="1"/>
</dbReference>
<sequence>MQSSPPSEFNAGMVLRQLNDANDKWSWSDSDRGGWKVVTDEYQQFYEHWRSPSAGSSFLGTHPYELSLGVDKYGRSLLPFRDVGLSGSRILVTKSYEDTFQRILRLRQQTFLQGVVLTGQPGTGKTMFLKFMLARLISNRQVVLLWDNSQARLFYRGQVYFRGLPYGIDGLPRLPRPGRESPIWTLVAAEYYPWGPPVGGNPYIWPIHATYPNRNQWKAWKKMNNAALWGMPKWNMEELIKGLCLRADYGSFRSLLKQHLISLDGPTPATTGNRAVDFALGVLQRKREMEAKEESQGELGHEIGAQDVDMADEPDQQQDLDKAVDNAFEILLCNATEEIGFAPLDAYNFIFYPDLGETNHVNSLDYQTLNSIMGEFTGNYSLPESSSCVVAMYPRPPPPIGIKGVEDWKMELKSIRIKAKAAERMRITDDVELRRIYNRFYKIPASSWMAGFVFESLIHRMFIRGWKSEGDAPKPIRMNSTGGDPPVFSSVPPSKSSTPKTQPCTLASPFTRVRNVTPVRFTEAMSCVTLDENAYYIRDAEDNPLFDSFIVDADQDPVVIYIIQIMTSEEHGGSSEGYLHIRQIVARVSKLLEEAQRKATVKVEYFVVCIKDGSEHKWKMPVGWSTDAETLDHRREAFCIDVPVLESYGIGLYWG</sequence>
<dbReference type="EMBL" id="WIUZ02000018">
    <property type="protein sequence ID" value="KAF9779798.1"/>
    <property type="molecule type" value="Genomic_DNA"/>
</dbReference>
<dbReference type="PANTHER" id="PTHR33129">
    <property type="entry name" value="PROTEIN KINASE DOMAIN-CONTAINING PROTEIN-RELATED"/>
    <property type="match status" value="1"/>
</dbReference>
<dbReference type="InterPro" id="IPR052980">
    <property type="entry name" value="Crinkler_effector"/>
</dbReference>
<dbReference type="Proteomes" id="UP000736335">
    <property type="component" value="Unassembled WGS sequence"/>
</dbReference>
<dbReference type="AlphaFoldDB" id="A0A9P6H628"/>
<protein>
    <submittedName>
        <fullName evidence="2">Uncharacterized protein</fullName>
    </submittedName>
</protein>
<evidence type="ECO:0000313" key="2">
    <source>
        <dbReference type="EMBL" id="KAF9779798.1"/>
    </source>
</evidence>
<comment type="caution">
    <text evidence="2">The sequence shown here is derived from an EMBL/GenBank/DDBJ whole genome shotgun (WGS) entry which is preliminary data.</text>
</comment>
<accession>A0A9P6H628</accession>
<feature type="compositionally biased region" description="Low complexity" evidence="1">
    <location>
        <begin position="485"/>
        <end position="501"/>
    </location>
</feature>
<name>A0A9P6H628_9AGAM</name>
<feature type="region of interest" description="Disordered" evidence="1">
    <location>
        <begin position="473"/>
        <end position="502"/>
    </location>
</feature>
<gene>
    <name evidence="2" type="ORF">BJ322DRAFT_342040</name>
</gene>
<reference evidence="2" key="2">
    <citation type="submission" date="2020-11" db="EMBL/GenBank/DDBJ databases">
        <authorList>
            <consortium name="DOE Joint Genome Institute"/>
            <person name="Kuo A."/>
            <person name="Miyauchi S."/>
            <person name="Kiss E."/>
            <person name="Drula E."/>
            <person name="Kohler A."/>
            <person name="Sanchez-Garcia M."/>
            <person name="Andreopoulos B."/>
            <person name="Barry K.W."/>
            <person name="Bonito G."/>
            <person name="Buee M."/>
            <person name="Carver A."/>
            <person name="Chen C."/>
            <person name="Cichocki N."/>
            <person name="Clum A."/>
            <person name="Culley D."/>
            <person name="Crous P.W."/>
            <person name="Fauchery L."/>
            <person name="Girlanda M."/>
            <person name="Hayes R."/>
            <person name="Keri Z."/>
            <person name="Labutti K."/>
            <person name="Lipzen A."/>
            <person name="Lombard V."/>
            <person name="Magnuson J."/>
            <person name="Maillard F."/>
            <person name="Morin E."/>
            <person name="Murat C."/>
            <person name="Nolan M."/>
            <person name="Ohm R."/>
            <person name="Pangilinan J."/>
            <person name="Pereira M."/>
            <person name="Perotto S."/>
            <person name="Peter M."/>
            <person name="Riley R."/>
            <person name="Sitrit Y."/>
            <person name="Stielow B."/>
            <person name="Szollosi G."/>
            <person name="Zifcakova L."/>
            <person name="Stursova M."/>
            <person name="Spatafora J.W."/>
            <person name="Tedersoo L."/>
            <person name="Vaario L.-M."/>
            <person name="Yamada A."/>
            <person name="Yan M."/>
            <person name="Wang P."/>
            <person name="Xu J."/>
            <person name="Bruns T."/>
            <person name="Baldrian P."/>
            <person name="Vilgalys R."/>
            <person name="Henrissat B."/>
            <person name="Grigoriev I.V."/>
            <person name="Hibbett D."/>
            <person name="Nagy L.G."/>
            <person name="Martin F.M."/>
        </authorList>
    </citation>
    <scope>NUCLEOTIDE SEQUENCE</scope>
    <source>
        <strain evidence="2">UH-Tt-Lm1</strain>
    </source>
</reference>